<feature type="transmembrane region" description="Helical" evidence="2">
    <location>
        <begin position="175"/>
        <end position="198"/>
    </location>
</feature>
<evidence type="ECO:0000313" key="3">
    <source>
        <dbReference type="EMBL" id="OQD74285.1"/>
    </source>
</evidence>
<gene>
    <name evidence="3" type="ORF">PENDEC_c011G06991</name>
</gene>
<dbReference type="Proteomes" id="UP000191522">
    <property type="component" value="Unassembled WGS sequence"/>
</dbReference>
<keyword evidence="2" id="KW-0812">Transmembrane</keyword>
<organism evidence="3 4">
    <name type="scientific">Penicillium decumbens</name>
    <dbReference type="NCBI Taxonomy" id="69771"/>
    <lineage>
        <taxon>Eukaryota</taxon>
        <taxon>Fungi</taxon>
        <taxon>Dikarya</taxon>
        <taxon>Ascomycota</taxon>
        <taxon>Pezizomycotina</taxon>
        <taxon>Eurotiomycetes</taxon>
        <taxon>Eurotiomycetidae</taxon>
        <taxon>Eurotiales</taxon>
        <taxon>Aspergillaceae</taxon>
        <taxon>Penicillium</taxon>
    </lineage>
</organism>
<sequence length="335" mass="36092">MALRIPHLSGGNLGRTKNIIHLVQAFIIFIAWALTIAIWTKGDGIDGRTVFYWILCWISVPALVYLAAVPMWPRARRFGNVYAFATVDVIYAIFWFAAWVCLASYVAQGKSIGKTPSKDSDSHKSSSSSDSSNSNSNKFRRATSTSSGDKSSTTTASSGSGCANWAYGSEAKCNISTATTVIGVVIFVLFAITAWMSFRNVRHFRRTGTLPDAVSDPTFAAQTKAAFSSNPAHDFEDDEDDFRSGRTGMGPPSSRGDRDEDYALLQQSEVDDLGSRAAMHGYDPTAPAPGGILHDFNSTGYGGAHGQHNVPYTPSDYGSAHPDYGSSTMSGYGRV</sequence>
<accession>A0A1V6PBC6</accession>
<dbReference type="OrthoDB" id="5284712at2759"/>
<name>A0A1V6PBC6_PENDC</name>
<evidence type="ECO:0000256" key="2">
    <source>
        <dbReference type="SAM" id="Phobius"/>
    </source>
</evidence>
<dbReference type="PANTHER" id="PTHR37451">
    <property type="entry name" value="MARVEL DOMAIN"/>
    <property type="match status" value="1"/>
</dbReference>
<keyword evidence="2" id="KW-1133">Transmembrane helix</keyword>
<comment type="caution">
    <text evidence="3">The sequence shown here is derived from an EMBL/GenBank/DDBJ whole genome shotgun (WGS) entry which is preliminary data.</text>
</comment>
<evidence type="ECO:0008006" key="5">
    <source>
        <dbReference type="Google" id="ProtNLM"/>
    </source>
</evidence>
<feature type="transmembrane region" description="Helical" evidence="2">
    <location>
        <begin position="81"/>
        <end position="107"/>
    </location>
</feature>
<dbReference type="OMA" id="WYFALCW"/>
<evidence type="ECO:0000313" key="4">
    <source>
        <dbReference type="Proteomes" id="UP000191522"/>
    </source>
</evidence>
<dbReference type="AlphaFoldDB" id="A0A1V6PBC6"/>
<dbReference type="PANTHER" id="PTHR37451:SF3">
    <property type="entry name" value="MARVEL DOMAIN-CONTAINING PROTEIN"/>
    <property type="match status" value="1"/>
</dbReference>
<evidence type="ECO:0000256" key="1">
    <source>
        <dbReference type="SAM" id="MobiDB-lite"/>
    </source>
</evidence>
<keyword evidence="2" id="KW-0472">Membrane</keyword>
<feature type="transmembrane region" description="Helical" evidence="2">
    <location>
        <begin position="20"/>
        <end position="39"/>
    </location>
</feature>
<dbReference type="STRING" id="69771.A0A1V6PBC6"/>
<proteinExistence type="predicted"/>
<feature type="region of interest" description="Disordered" evidence="1">
    <location>
        <begin position="113"/>
        <end position="159"/>
    </location>
</feature>
<dbReference type="EMBL" id="MDYL01000011">
    <property type="protein sequence ID" value="OQD74285.1"/>
    <property type="molecule type" value="Genomic_DNA"/>
</dbReference>
<feature type="transmembrane region" description="Helical" evidence="2">
    <location>
        <begin position="51"/>
        <end position="69"/>
    </location>
</feature>
<protein>
    <recommendedName>
        <fullName evidence="5">MARVEL domain-containing protein</fullName>
    </recommendedName>
</protein>
<feature type="region of interest" description="Disordered" evidence="1">
    <location>
        <begin position="226"/>
        <end position="259"/>
    </location>
</feature>
<reference evidence="4" key="1">
    <citation type="journal article" date="2017" name="Nat. Microbiol.">
        <title>Global analysis of biosynthetic gene clusters reveals vast potential of secondary metabolite production in Penicillium species.</title>
        <authorList>
            <person name="Nielsen J.C."/>
            <person name="Grijseels S."/>
            <person name="Prigent S."/>
            <person name="Ji B."/>
            <person name="Dainat J."/>
            <person name="Nielsen K.F."/>
            <person name="Frisvad J.C."/>
            <person name="Workman M."/>
            <person name="Nielsen J."/>
        </authorList>
    </citation>
    <scope>NUCLEOTIDE SEQUENCE [LARGE SCALE GENOMIC DNA]</scope>
    <source>
        <strain evidence="4">IBT 11843</strain>
    </source>
</reference>
<feature type="compositionally biased region" description="Low complexity" evidence="1">
    <location>
        <begin position="125"/>
        <end position="159"/>
    </location>
</feature>
<keyword evidence="4" id="KW-1185">Reference proteome</keyword>